<feature type="compositionally biased region" description="Polar residues" evidence="1">
    <location>
        <begin position="147"/>
        <end position="159"/>
    </location>
</feature>
<feature type="region of interest" description="Disordered" evidence="1">
    <location>
        <begin position="508"/>
        <end position="663"/>
    </location>
</feature>
<proteinExistence type="predicted"/>
<dbReference type="GeneID" id="105423760"/>
<dbReference type="AlphaFoldDB" id="A0A6I9VXX9"/>
<evidence type="ECO:0000313" key="3">
    <source>
        <dbReference type="RefSeq" id="XP_011631967.1"/>
    </source>
</evidence>
<evidence type="ECO:0000313" key="4">
    <source>
        <dbReference type="RefSeq" id="XP_025073257.1"/>
    </source>
</evidence>
<dbReference type="Proteomes" id="UP000504615">
    <property type="component" value="Unplaced"/>
</dbReference>
<evidence type="ECO:0000256" key="1">
    <source>
        <dbReference type="SAM" id="MobiDB-lite"/>
    </source>
</evidence>
<sequence>MASATTMGLRRRAPVNSPTPSSQSLSTTTGASSSSKRSRSENNNSPSHGNLNSMNGGTRDEPPTKKSRGTSTSGGKGGNSSCSSSSSNSASSASSTSTTTSISTDSQITKSRGTSVSRSATQTKSSSTSTAASTASSSTSDISNGSVLSTSWPTTSNMSDVPSYASVTGLGLTGGQTAGLCAGSLGMPPTPIPPYMSTSMATFVGNATNLGKSSSVSYLDISNMTGSSLAASGAANSLNGGYAPTGAAAGVDTKGGMAMSYSGMPSPNVNGGAYGVQKGQGPKGVDGAAASPRKFQNDAMFNAYQPWVIKTYGDLAKTKTITIKKYARILRTLRGEEVNSAENSKFRFWVKSKGFHIGQPEGYDAKAADRIIGRHAVTSPGLDPPLYVPTQLPHNKAMNGAEGTIPPGRVYKKVAIVENFFDIIHAVHVDLEGRPGKHAGQKRTYRTITETYAFLPREAVTRFLLGCTECQRRPRTPSPTNLSNQSQSTAAAAAAAVAAAAAATLASTSTSLSPNPGNAPLATSTSTTTTSSVQNTPKPRNSGQHASSEGKNLHNYRHQKQQKNSSGSVAAETKDKDKDEKYNPLSITNLLKKEPVNGGYLASSETLPESRRTPESDRASSKSSASSKRKRMLPEGRTPSPQPSQPLPRPWSPGLDPKNTPIDYSLPITTSYLKHQQRLLQEKSKAAAANALRESETESKTVPTIVTPLIEEVESVERERYSPATGLIDTNLNLLATIQHLHCQVMLALTERLRPSFTVPSPLILPQTSPNMLAGTMMMGTEVSVQTGENHS</sequence>
<dbReference type="RefSeq" id="XP_011631967.1">
    <property type="nucleotide sequence ID" value="XM_011633665.1"/>
</dbReference>
<protein>
    <submittedName>
        <fullName evidence="3 4">Uncharacterized protein LOC105423760</fullName>
    </submittedName>
</protein>
<feature type="compositionally biased region" description="Low complexity" evidence="1">
    <location>
        <begin position="79"/>
        <end position="146"/>
    </location>
</feature>
<keyword evidence="2" id="KW-1185">Reference proteome</keyword>
<feature type="compositionally biased region" description="Low complexity" evidence="1">
    <location>
        <begin position="523"/>
        <end position="532"/>
    </location>
</feature>
<name>A0A6I9VXX9_9HYME</name>
<evidence type="ECO:0000313" key="2">
    <source>
        <dbReference type="Proteomes" id="UP000504615"/>
    </source>
</evidence>
<feature type="compositionally biased region" description="Basic and acidic residues" evidence="1">
    <location>
        <begin position="572"/>
        <end position="582"/>
    </location>
</feature>
<reference evidence="3 4" key="1">
    <citation type="submission" date="2025-04" db="UniProtKB">
        <authorList>
            <consortium name="RefSeq"/>
        </authorList>
    </citation>
    <scope>IDENTIFICATION</scope>
</reference>
<dbReference type="KEGG" id="pbar:105423760"/>
<feature type="region of interest" description="Disordered" evidence="1">
    <location>
        <begin position="1"/>
        <end position="159"/>
    </location>
</feature>
<gene>
    <name evidence="3 4" type="primary">LOC105423760</name>
</gene>
<organism evidence="2 3">
    <name type="scientific">Pogonomyrmex barbatus</name>
    <name type="common">red harvester ant</name>
    <dbReference type="NCBI Taxonomy" id="144034"/>
    <lineage>
        <taxon>Eukaryota</taxon>
        <taxon>Metazoa</taxon>
        <taxon>Ecdysozoa</taxon>
        <taxon>Arthropoda</taxon>
        <taxon>Hexapoda</taxon>
        <taxon>Insecta</taxon>
        <taxon>Pterygota</taxon>
        <taxon>Neoptera</taxon>
        <taxon>Endopterygota</taxon>
        <taxon>Hymenoptera</taxon>
        <taxon>Apocrita</taxon>
        <taxon>Aculeata</taxon>
        <taxon>Formicoidea</taxon>
        <taxon>Formicidae</taxon>
        <taxon>Myrmicinae</taxon>
        <taxon>Pogonomyrmex</taxon>
    </lineage>
</organism>
<feature type="compositionally biased region" description="Pro residues" evidence="1">
    <location>
        <begin position="640"/>
        <end position="651"/>
    </location>
</feature>
<dbReference type="OrthoDB" id="10047222at2759"/>
<feature type="compositionally biased region" description="Polar residues" evidence="1">
    <location>
        <begin position="533"/>
        <end position="550"/>
    </location>
</feature>
<dbReference type="RefSeq" id="XP_025073257.1">
    <property type="nucleotide sequence ID" value="XM_025217472.1"/>
</dbReference>
<feature type="compositionally biased region" description="Low complexity" evidence="1">
    <location>
        <begin position="18"/>
        <end position="47"/>
    </location>
</feature>
<feature type="compositionally biased region" description="Basic and acidic residues" evidence="1">
    <location>
        <begin position="608"/>
        <end position="620"/>
    </location>
</feature>
<accession>A0A6I9VXX9</accession>